<dbReference type="EMBL" id="HG001629">
    <property type="protein sequence ID" value="CDF32996.1"/>
    <property type="molecule type" value="Genomic_DNA"/>
</dbReference>
<dbReference type="PANTHER" id="PTHR10796">
    <property type="entry name" value="PATCHED-RELATED"/>
    <property type="match status" value="1"/>
</dbReference>
<comment type="similarity">
    <text evidence="1">Belongs to the patched family.</text>
</comment>
<dbReference type="PANTHER" id="PTHR10796:SF92">
    <property type="entry name" value="PATCHED-RELATED, ISOFORM A"/>
    <property type="match status" value="1"/>
</dbReference>
<evidence type="ECO:0000313" key="5">
    <source>
        <dbReference type="EMBL" id="CDF32996.1"/>
    </source>
</evidence>
<name>R7Q6L5_CHOCR</name>
<feature type="transmembrane region" description="Helical" evidence="3">
    <location>
        <begin position="351"/>
        <end position="377"/>
    </location>
</feature>
<feature type="transmembrane region" description="Helical" evidence="3">
    <location>
        <begin position="842"/>
        <end position="864"/>
    </location>
</feature>
<evidence type="ECO:0000256" key="1">
    <source>
        <dbReference type="ARBA" id="ARBA00005585"/>
    </source>
</evidence>
<feature type="transmembrane region" description="Helical" evidence="3">
    <location>
        <begin position="321"/>
        <end position="339"/>
    </location>
</feature>
<sequence>MATPHLPPEPPTASKPEPELELEPAAPRRGALFRLSASIDGAMRAFFFRLGYWVAANPFKTVLFSLLVVAATLAGMLRFRSESRAAELWVPQGTVALKNQAYVEQRYGQTVRASTIAFVQKEGGASLATRDAFLQMLDVASAGYYLVADPINDEEGADGTPITYEERCLETKDAAGNVICRTNSVFNLFYDVDNVVKLENGRVDFFATVRVRIESLSDAEIKRVLDDPPPVNFDDSPFNADEIIGKENGAVRILMYTQLANNKQIVEGGELIDKEAEKLEENWTVLLLEGTPLLNGRVLDWYVESLWSQGDSLAEALTGDLPMLAIGFVLLGVYIVLFLGDFHAVRSHMLLALGAIATTGLALGACFGISSALGMFFGPVHQILPLLIVGIGIDDCFHVTRAVDEVNQKESNHGKSVQQKIALALSQSGTAITVTSFTNVVVFLLSAISKLPALRFFSLWAAVGIFAAWGFAVTFYTALVTFDLRRQDAKRRDCCPCFPPVQEVKELNWFKKPAGGFSRFFGNTFGPLITRPIVRIVLLVLFVAGLAACSYGASQLYLKFEFAFFYPSGSAQREYQDQIDKYFKLGSPTNIYVRDRDLSTRENQLSLLELCKSDGVIAKNEWIQGDTLDCWYNAFRNENGVEGDDAVVDPQTFADRVARFLEDPLYSRYSSSILLKDEKVEGCKFSVQYIFLDTNDDEISSLESVREAADSVGFGNAVDEAPAAFPYIFFDTFSEQYAALPGEIGISLGLASLAVAIVCLVLIGHPLVALISVVVVGIIIIDVLGLTYFSGINLSSVSVITLVLCTGIGVDFVVHIARSFLEQVGTRTERTIKALETMGPPVFYAGFSTFLAIIVLSGARSYIFQVIFKGFLFLIIMGFLHGLILCPILLSLVGPASFYADEADKENAERVLEERIVGRQGAADEKLERRDEATEEESV</sequence>
<dbReference type="Gene3D" id="1.20.1640.10">
    <property type="entry name" value="Multidrug efflux transporter AcrB transmembrane domain"/>
    <property type="match status" value="2"/>
</dbReference>
<feature type="transmembrane region" description="Helical" evidence="3">
    <location>
        <begin position="870"/>
        <end position="893"/>
    </location>
</feature>
<keyword evidence="3" id="KW-1133">Transmembrane helix</keyword>
<keyword evidence="6" id="KW-1185">Reference proteome</keyword>
<keyword evidence="3" id="KW-0812">Transmembrane</keyword>
<dbReference type="Pfam" id="PF12349">
    <property type="entry name" value="Sterol-sensing"/>
    <property type="match status" value="1"/>
</dbReference>
<dbReference type="InterPro" id="IPR051697">
    <property type="entry name" value="Patched_domain-protein"/>
</dbReference>
<dbReference type="InterPro" id="IPR053958">
    <property type="entry name" value="HMGCR/SNAP/NPC1-like_SSD"/>
</dbReference>
<proteinExistence type="inferred from homology"/>
<organism evidence="5 6">
    <name type="scientific">Chondrus crispus</name>
    <name type="common">Carrageen Irish moss</name>
    <name type="synonym">Polymorpha crispa</name>
    <dbReference type="NCBI Taxonomy" id="2769"/>
    <lineage>
        <taxon>Eukaryota</taxon>
        <taxon>Rhodophyta</taxon>
        <taxon>Florideophyceae</taxon>
        <taxon>Rhodymeniophycidae</taxon>
        <taxon>Gigartinales</taxon>
        <taxon>Gigartinaceae</taxon>
        <taxon>Chondrus</taxon>
    </lineage>
</organism>
<dbReference type="KEGG" id="ccp:CHC_T00001760001"/>
<dbReference type="RefSeq" id="XP_005712799.1">
    <property type="nucleotide sequence ID" value="XM_005712742.1"/>
</dbReference>
<evidence type="ECO:0000256" key="2">
    <source>
        <dbReference type="SAM" id="MobiDB-lite"/>
    </source>
</evidence>
<evidence type="ECO:0000259" key="4">
    <source>
        <dbReference type="PROSITE" id="PS50156"/>
    </source>
</evidence>
<dbReference type="InterPro" id="IPR000731">
    <property type="entry name" value="SSD"/>
</dbReference>
<dbReference type="GO" id="GO:0016020">
    <property type="term" value="C:membrane"/>
    <property type="evidence" value="ECO:0007669"/>
    <property type="project" value="TreeGrafter"/>
</dbReference>
<protein>
    <recommendedName>
        <fullName evidence="4">SSD domain-containing protein</fullName>
    </recommendedName>
</protein>
<feature type="transmembrane region" description="Helical" evidence="3">
    <location>
        <begin position="770"/>
        <end position="791"/>
    </location>
</feature>
<feature type="transmembrane region" description="Helical" evidence="3">
    <location>
        <begin position="536"/>
        <end position="558"/>
    </location>
</feature>
<feature type="transmembrane region" description="Helical" evidence="3">
    <location>
        <begin position="744"/>
        <end position="763"/>
    </location>
</feature>
<dbReference type="Gramene" id="CDF32996">
    <property type="protein sequence ID" value="CDF32996"/>
    <property type="gene ID" value="CHC_T00001760001"/>
</dbReference>
<feature type="region of interest" description="Disordered" evidence="2">
    <location>
        <begin position="1"/>
        <end position="21"/>
    </location>
</feature>
<dbReference type="OrthoDB" id="5445at2759"/>
<feature type="transmembrane region" description="Helical" evidence="3">
    <location>
        <begin position="457"/>
        <end position="482"/>
    </location>
</feature>
<dbReference type="AlphaFoldDB" id="R7Q6L5"/>
<reference evidence="6" key="1">
    <citation type="journal article" date="2013" name="Proc. Natl. Acad. Sci. U.S.A.">
        <title>Genome structure and metabolic features in the red seaweed Chondrus crispus shed light on evolution of the Archaeplastida.</title>
        <authorList>
            <person name="Collen J."/>
            <person name="Porcel B."/>
            <person name="Carre W."/>
            <person name="Ball S.G."/>
            <person name="Chaparro C."/>
            <person name="Tonon T."/>
            <person name="Barbeyron T."/>
            <person name="Michel G."/>
            <person name="Noel B."/>
            <person name="Valentin K."/>
            <person name="Elias M."/>
            <person name="Artiguenave F."/>
            <person name="Arun A."/>
            <person name="Aury J.M."/>
            <person name="Barbosa-Neto J.F."/>
            <person name="Bothwell J.H."/>
            <person name="Bouget F.Y."/>
            <person name="Brillet L."/>
            <person name="Cabello-Hurtado F."/>
            <person name="Capella-Gutierrez S."/>
            <person name="Charrier B."/>
            <person name="Cladiere L."/>
            <person name="Cock J.M."/>
            <person name="Coelho S.M."/>
            <person name="Colleoni C."/>
            <person name="Czjzek M."/>
            <person name="Da Silva C."/>
            <person name="Delage L."/>
            <person name="Denoeud F."/>
            <person name="Deschamps P."/>
            <person name="Dittami S.M."/>
            <person name="Gabaldon T."/>
            <person name="Gachon C.M."/>
            <person name="Groisillier A."/>
            <person name="Herve C."/>
            <person name="Jabbari K."/>
            <person name="Katinka M."/>
            <person name="Kloareg B."/>
            <person name="Kowalczyk N."/>
            <person name="Labadie K."/>
            <person name="Leblanc C."/>
            <person name="Lopez P.J."/>
            <person name="McLachlan D.H."/>
            <person name="Meslet-Cladiere L."/>
            <person name="Moustafa A."/>
            <person name="Nehr Z."/>
            <person name="Nyvall Collen P."/>
            <person name="Panaud O."/>
            <person name="Partensky F."/>
            <person name="Poulain J."/>
            <person name="Rensing S.A."/>
            <person name="Rousvoal S."/>
            <person name="Samson G."/>
            <person name="Symeonidi A."/>
            <person name="Weissenbach J."/>
            <person name="Zambounis A."/>
            <person name="Wincker P."/>
            <person name="Boyen C."/>
        </authorList>
    </citation>
    <scope>NUCLEOTIDE SEQUENCE [LARGE SCALE GENOMIC DNA]</scope>
    <source>
        <strain evidence="6">cv. Stackhouse</strain>
    </source>
</reference>
<dbReference type="PhylomeDB" id="R7Q6L5"/>
<dbReference type="SUPFAM" id="SSF82866">
    <property type="entry name" value="Multidrug efflux transporter AcrB transmembrane domain"/>
    <property type="match status" value="2"/>
</dbReference>
<feature type="domain" description="SSD" evidence="4">
    <location>
        <begin position="320"/>
        <end position="482"/>
    </location>
</feature>
<feature type="transmembrane region" description="Helical" evidence="3">
    <location>
        <begin position="797"/>
        <end position="821"/>
    </location>
</feature>
<evidence type="ECO:0000256" key="3">
    <source>
        <dbReference type="SAM" id="Phobius"/>
    </source>
</evidence>
<accession>R7Q6L5</accession>
<feature type="transmembrane region" description="Helical" evidence="3">
    <location>
        <begin position="421"/>
        <end position="445"/>
    </location>
</feature>
<dbReference type="GeneID" id="17320533"/>
<gene>
    <name evidence="5" type="ORF">CHC_T00001760001</name>
</gene>
<dbReference type="OMA" id="MWHITFF"/>
<dbReference type="PROSITE" id="PS50156">
    <property type="entry name" value="SSD"/>
    <property type="match status" value="1"/>
</dbReference>
<feature type="compositionally biased region" description="Pro residues" evidence="2">
    <location>
        <begin position="1"/>
        <end position="13"/>
    </location>
</feature>
<evidence type="ECO:0000313" key="6">
    <source>
        <dbReference type="Proteomes" id="UP000012073"/>
    </source>
</evidence>
<dbReference type="Proteomes" id="UP000012073">
    <property type="component" value="Unassembled WGS sequence"/>
</dbReference>
<keyword evidence="3" id="KW-0472">Membrane</keyword>